<reference evidence="1 2" key="1">
    <citation type="submission" date="2016-12" db="EMBL/GenBank/DDBJ databases">
        <title>Trade-off between light-utilization and light-protection in marine flavobacteria.</title>
        <authorList>
            <person name="Kumagai Y."/>
            <person name="Yoshizawa S."/>
            <person name="Kogure K."/>
            <person name="Iwasaki W."/>
        </authorList>
    </citation>
    <scope>NUCLEOTIDE SEQUENCE [LARGE SCALE GENOMIC DNA]</scope>
    <source>
        <strain evidence="1 2">KCTC 12100</strain>
    </source>
</reference>
<dbReference type="RefSeq" id="WP_105048796.1">
    <property type="nucleotide sequence ID" value="NZ_CP150661.1"/>
</dbReference>
<keyword evidence="2" id="KW-1185">Reference proteome</keyword>
<accession>A0A2P6CE02</accession>
<dbReference type="OrthoDB" id="1202683at2"/>
<dbReference type="Proteomes" id="UP000247345">
    <property type="component" value="Unassembled WGS sequence"/>
</dbReference>
<name>A0A2P6CE02_9FLAO</name>
<dbReference type="AlphaFoldDB" id="A0A2P6CE02"/>
<protein>
    <recommendedName>
        <fullName evidence="3">Lipoprotein</fullName>
    </recommendedName>
</protein>
<evidence type="ECO:0000313" key="2">
    <source>
        <dbReference type="Proteomes" id="UP000247345"/>
    </source>
</evidence>
<comment type="caution">
    <text evidence="1">The sequence shown here is derived from an EMBL/GenBank/DDBJ whole genome shotgun (WGS) entry which is preliminary data.</text>
</comment>
<dbReference type="PROSITE" id="PS51257">
    <property type="entry name" value="PROKAR_LIPOPROTEIN"/>
    <property type="match status" value="1"/>
</dbReference>
<proteinExistence type="predicted"/>
<gene>
    <name evidence="1" type="ORF">BTO14_07610</name>
</gene>
<sequence>MKKKVILLFLVNLIVTSCSDKLTESKVRDLINQCTSKPLETISSINLGKTMFTSEKEFNIYKKLEEKGLISVKKTKEKFFTKYDISLTKEAKPYISEAKKKGKYGYTAKVLLCKYEVEKIGNIQNIPSKNTAEVKVTLKKIEKTPFDELLNRNQSEFVDKTILIKKTENNGWVYCE</sequence>
<evidence type="ECO:0008006" key="3">
    <source>
        <dbReference type="Google" id="ProtNLM"/>
    </source>
</evidence>
<organism evidence="1 2">
    <name type="scientific">Polaribacter butkevichii</name>
    <dbReference type="NCBI Taxonomy" id="218490"/>
    <lineage>
        <taxon>Bacteria</taxon>
        <taxon>Pseudomonadati</taxon>
        <taxon>Bacteroidota</taxon>
        <taxon>Flavobacteriia</taxon>
        <taxon>Flavobacteriales</taxon>
        <taxon>Flavobacteriaceae</taxon>
    </lineage>
</organism>
<dbReference type="EMBL" id="MSCK01000001">
    <property type="protein sequence ID" value="PQJ73131.1"/>
    <property type="molecule type" value="Genomic_DNA"/>
</dbReference>
<evidence type="ECO:0000313" key="1">
    <source>
        <dbReference type="EMBL" id="PQJ73131.1"/>
    </source>
</evidence>